<feature type="transmembrane region" description="Helical" evidence="6">
    <location>
        <begin position="135"/>
        <end position="152"/>
    </location>
</feature>
<dbReference type="PANTHER" id="PTHR32322">
    <property type="entry name" value="INNER MEMBRANE TRANSPORTER"/>
    <property type="match status" value="1"/>
</dbReference>
<proteinExistence type="inferred from homology"/>
<comment type="subcellular location">
    <subcellularLocation>
        <location evidence="1">Membrane</location>
        <topology evidence="1">Multi-pass membrane protein</topology>
    </subcellularLocation>
</comment>
<feature type="transmembrane region" description="Helical" evidence="6">
    <location>
        <begin position="110"/>
        <end position="128"/>
    </location>
</feature>
<dbReference type="InterPro" id="IPR000620">
    <property type="entry name" value="EamA_dom"/>
</dbReference>
<feature type="domain" description="EamA" evidence="7">
    <location>
        <begin position="19"/>
        <end position="151"/>
    </location>
</feature>
<dbReference type="InterPro" id="IPR037185">
    <property type="entry name" value="EmrE-like"/>
</dbReference>
<evidence type="ECO:0000256" key="2">
    <source>
        <dbReference type="ARBA" id="ARBA00007362"/>
    </source>
</evidence>
<evidence type="ECO:0000256" key="6">
    <source>
        <dbReference type="SAM" id="Phobius"/>
    </source>
</evidence>
<dbReference type="OrthoDB" id="5812248at2"/>
<dbReference type="GO" id="GO:0016020">
    <property type="term" value="C:membrane"/>
    <property type="evidence" value="ECO:0007669"/>
    <property type="project" value="UniProtKB-SubCell"/>
</dbReference>
<dbReference type="InterPro" id="IPR050638">
    <property type="entry name" value="AA-Vitamin_Transporters"/>
</dbReference>
<evidence type="ECO:0000259" key="7">
    <source>
        <dbReference type="Pfam" id="PF00892"/>
    </source>
</evidence>
<keyword evidence="5 6" id="KW-0472">Membrane</keyword>
<evidence type="ECO:0000256" key="3">
    <source>
        <dbReference type="ARBA" id="ARBA00022692"/>
    </source>
</evidence>
<accession>A0A1M7TJC2</accession>
<dbReference type="Pfam" id="PF00892">
    <property type="entry name" value="EamA"/>
    <property type="match status" value="2"/>
</dbReference>
<evidence type="ECO:0000256" key="5">
    <source>
        <dbReference type="ARBA" id="ARBA00023136"/>
    </source>
</evidence>
<evidence type="ECO:0000313" key="8">
    <source>
        <dbReference type="EMBL" id="SHN70844.1"/>
    </source>
</evidence>
<keyword evidence="9" id="KW-1185">Reference proteome</keyword>
<evidence type="ECO:0000256" key="4">
    <source>
        <dbReference type="ARBA" id="ARBA00022989"/>
    </source>
</evidence>
<dbReference type="AlphaFoldDB" id="A0A1M7TJC2"/>
<feature type="transmembrane region" description="Helical" evidence="6">
    <location>
        <begin position="164"/>
        <end position="182"/>
    </location>
</feature>
<feature type="transmembrane region" description="Helical" evidence="6">
    <location>
        <begin position="194"/>
        <end position="224"/>
    </location>
</feature>
<dbReference type="SUPFAM" id="SSF103481">
    <property type="entry name" value="Multidrug resistance efflux transporter EmrE"/>
    <property type="match status" value="1"/>
</dbReference>
<comment type="similarity">
    <text evidence="2">Belongs to the EamA transporter family.</text>
</comment>
<dbReference type="Proteomes" id="UP000184066">
    <property type="component" value="Unassembled WGS sequence"/>
</dbReference>
<sequence>MSALHASVPPGAERREALRGHAAMLAFAAIVSGSFTLGALAAPHLPPEALNVARFALAAAALGAMAAAGPGLRLRQLAQPWRYALLGGTLAVYFVLMFVALRIASPVSTGAVFTLTPAMSAVFAWALLGQRTDRRVALALALGAAGASWVIFRGDLRAMMAFEIGRGEAIFLVGCAAHALYTPMVRLFKRDEPLLAFAFWTTLACFLAILAYALATGALAAVRWSALPPIVWGAIAYLALMASATTFVLVQFAALRLPAAKVMAYGYVTPSFVILWEGLLGHGWPAASILAGVAATACAMLFLLRG</sequence>
<gene>
    <name evidence="8" type="ORF">SAMN05216200_10735</name>
</gene>
<feature type="transmembrane region" description="Helical" evidence="6">
    <location>
        <begin position="286"/>
        <end position="304"/>
    </location>
</feature>
<dbReference type="RefSeq" id="WP_072747670.1">
    <property type="nucleotide sequence ID" value="NZ_FOHL01000007.1"/>
</dbReference>
<feature type="transmembrane region" description="Helical" evidence="6">
    <location>
        <begin position="84"/>
        <end position="104"/>
    </location>
</feature>
<protein>
    <submittedName>
        <fullName evidence="8">EamA-like transporter family protein</fullName>
    </submittedName>
</protein>
<reference evidence="8 9" key="1">
    <citation type="submission" date="2016-12" db="EMBL/GenBank/DDBJ databases">
        <authorList>
            <person name="Song W.-J."/>
            <person name="Kurnit D.M."/>
        </authorList>
    </citation>
    <scope>NUCLEOTIDE SEQUENCE [LARGE SCALE GENOMIC DNA]</scope>
    <source>
        <strain evidence="8 9">CGMCC 1.10808</strain>
    </source>
</reference>
<dbReference type="PANTHER" id="PTHR32322:SF2">
    <property type="entry name" value="EAMA DOMAIN-CONTAINING PROTEIN"/>
    <property type="match status" value="1"/>
</dbReference>
<feature type="domain" description="EamA" evidence="7">
    <location>
        <begin position="167"/>
        <end position="304"/>
    </location>
</feature>
<feature type="transmembrane region" description="Helical" evidence="6">
    <location>
        <begin position="52"/>
        <end position="72"/>
    </location>
</feature>
<feature type="transmembrane region" description="Helical" evidence="6">
    <location>
        <begin position="230"/>
        <end position="250"/>
    </location>
</feature>
<evidence type="ECO:0000256" key="1">
    <source>
        <dbReference type="ARBA" id="ARBA00004141"/>
    </source>
</evidence>
<feature type="transmembrane region" description="Helical" evidence="6">
    <location>
        <begin position="21"/>
        <end position="40"/>
    </location>
</feature>
<keyword evidence="4 6" id="KW-1133">Transmembrane helix</keyword>
<evidence type="ECO:0000313" key="9">
    <source>
        <dbReference type="Proteomes" id="UP000184066"/>
    </source>
</evidence>
<organism evidence="8 9">
    <name type="scientific">Oceanicella actignis</name>
    <dbReference type="NCBI Taxonomy" id="1189325"/>
    <lineage>
        <taxon>Bacteria</taxon>
        <taxon>Pseudomonadati</taxon>
        <taxon>Pseudomonadota</taxon>
        <taxon>Alphaproteobacteria</taxon>
        <taxon>Rhodobacterales</taxon>
        <taxon>Paracoccaceae</taxon>
        <taxon>Oceanicella</taxon>
    </lineage>
</organism>
<dbReference type="EMBL" id="FRDL01000007">
    <property type="protein sequence ID" value="SHN70844.1"/>
    <property type="molecule type" value="Genomic_DNA"/>
</dbReference>
<feature type="transmembrane region" description="Helical" evidence="6">
    <location>
        <begin position="262"/>
        <end position="280"/>
    </location>
</feature>
<name>A0A1M7TJC2_9RHOB</name>
<keyword evidence="3 6" id="KW-0812">Transmembrane</keyword>